<dbReference type="Proteomes" id="UP000095286">
    <property type="component" value="Unplaced"/>
</dbReference>
<name>A0AC35THL3_9BILA</name>
<sequence length="570" mass="63542">MVDSLTCRLCKNYLIDCVTTTSCLHSFCRSCLFKHIAKEATCPGCPGKTILPNLSTALRRDNKLQKIVYVVSPESYWREMEARGEFCQKRLLTQSDIKLIVDNDMVAFSDQIVQPEDLIAFQLEYVSSLDQLRQVASKECANIPKKIKATIPKSPQVDGDIELPQLKMYLRTKAMNTISVLQEIIEKKFELQDKYEVVFSLKAHPFILSGQVTFTDLVYMSFWDREKPLPICFTILRKSVESVVSKGVRKDVSAAVDMPQLEKMEVGEDDGCDMPVLDKPVAGKDHPTLPKMLSPPNKGSKKEFIATIGGQKRTVDRSDHHSNSSSPPVLINEGMAVNGKQNDPKNLNLTPISMSSNSYGSLNGQMISLPPGTMPKLGQHQVNKNNLKPMINGQTMNGQNVNGQTMNGQNVNGQNIIGQNMNGMMGPNQQQHRPPQSYYSPQFIQTSNGHISVPNNGNYQIMTLPQGGIITQVPHSGMYGMTSIEPPSKKSRPSLDGQQARYVFPVNGPQFVQFQGNPMTAQQFIHQHQQHNNLNQSMLLQRQITQQNQYKAIPTMPTLAPKIASGPRSK</sequence>
<proteinExistence type="predicted"/>
<organism evidence="1 2">
    <name type="scientific">Rhabditophanes sp. KR3021</name>
    <dbReference type="NCBI Taxonomy" id="114890"/>
    <lineage>
        <taxon>Eukaryota</taxon>
        <taxon>Metazoa</taxon>
        <taxon>Ecdysozoa</taxon>
        <taxon>Nematoda</taxon>
        <taxon>Chromadorea</taxon>
        <taxon>Rhabditida</taxon>
        <taxon>Tylenchina</taxon>
        <taxon>Panagrolaimomorpha</taxon>
        <taxon>Strongyloidoidea</taxon>
        <taxon>Alloionematidae</taxon>
        <taxon>Rhabditophanes</taxon>
    </lineage>
</organism>
<protein>
    <submittedName>
        <fullName evidence="2">RING-type domain-containing protein</fullName>
    </submittedName>
</protein>
<evidence type="ECO:0000313" key="2">
    <source>
        <dbReference type="WBParaSite" id="RSKR_0000072100.1"/>
    </source>
</evidence>
<accession>A0AC35THL3</accession>
<dbReference type="WBParaSite" id="RSKR_0000072100.1">
    <property type="protein sequence ID" value="RSKR_0000072100.1"/>
    <property type="gene ID" value="RSKR_0000072100"/>
</dbReference>
<evidence type="ECO:0000313" key="1">
    <source>
        <dbReference type="Proteomes" id="UP000095286"/>
    </source>
</evidence>
<reference evidence="2" key="1">
    <citation type="submission" date="2016-11" db="UniProtKB">
        <authorList>
            <consortium name="WormBaseParasite"/>
        </authorList>
    </citation>
    <scope>IDENTIFICATION</scope>
    <source>
        <strain evidence="2">KR3021</strain>
    </source>
</reference>